<organism evidence="2 3">
    <name type="scientific">Pichia kudriavzevii</name>
    <name type="common">Yeast</name>
    <name type="synonym">Issatchenkia orientalis</name>
    <dbReference type="NCBI Taxonomy" id="4909"/>
    <lineage>
        <taxon>Eukaryota</taxon>
        <taxon>Fungi</taxon>
        <taxon>Dikarya</taxon>
        <taxon>Ascomycota</taxon>
        <taxon>Saccharomycotina</taxon>
        <taxon>Pichiomycetes</taxon>
        <taxon>Pichiales</taxon>
        <taxon>Pichiaceae</taxon>
        <taxon>Pichia</taxon>
    </lineage>
</organism>
<proteinExistence type="inferred from homology"/>
<name>A0A1Z8JH06_PICKU</name>
<dbReference type="PANTHER" id="PTHR31283">
    <property type="entry name" value="EKC/KEOPS COMPLEX SUBUNIT PCC1 FAMILY MEMBER"/>
    <property type="match status" value="1"/>
</dbReference>
<evidence type="ECO:0008006" key="4">
    <source>
        <dbReference type="Google" id="ProtNLM"/>
    </source>
</evidence>
<dbReference type="PANTHER" id="PTHR31283:SF5">
    <property type="entry name" value="EKC_KEOPS COMPLEX SUBUNIT LAGE3"/>
    <property type="match status" value="1"/>
</dbReference>
<dbReference type="GO" id="GO:0070525">
    <property type="term" value="P:tRNA threonylcarbamoyladenosine metabolic process"/>
    <property type="evidence" value="ECO:0007669"/>
    <property type="project" value="TreeGrafter"/>
</dbReference>
<dbReference type="EMBL" id="NHMM01000010">
    <property type="protein sequence ID" value="OUT19864.1"/>
    <property type="molecule type" value="Genomic_DNA"/>
</dbReference>
<dbReference type="AlphaFoldDB" id="A0A1Z8JH06"/>
<accession>A0A1Z8JH06</accession>
<dbReference type="InterPro" id="IPR015419">
    <property type="entry name" value="CTAG/Pcc1"/>
</dbReference>
<dbReference type="Proteomes" id="UP000195871">
    <property type="component" value="Unassembled WGS sequence"/>
</dbReference>
<reference evidence="2 3" key="1">
    <citation type="submission" date="2017-05" db="EMBL/GenBank/DDBJ databases">
        <title>The Genome Sequence of Candida krusei Ckrusei653.</title>
        <authorList>
            <person name="Cuomo C."/>
            <person name="Forche A."/>
            <person name="Young S."/>
            <person name="Abouelleil A."/>
            <person name="Cao P."/>
            <person name="Chapman S."/>
            <person name="Cusick C."/>
            <person name="Shea T."/>
            <person name="Nusbaum C."/>
            <person name="Birren B."/>
        </authorList>
    </citation>
    <scope>NUCLEOTIDE SEQUENCE [LARGE SCALE GENOMIC DNA]</scope>
    <source>
        <strain evidence="2 3">Ckrusei653</strain>
    </source>
</reference>
<dbReference type="GO" id="GO:0000408">
    <property type="term" value="C:EKC/KEOPS complex"/>
    <property type="evidence" value="ECO:0007669"/>
    <property type="project" value="TreeGrafter"/>
</dbReference>
<comment type="similarity">
    <text evidence="1">Belongs to the CTAG/PCC1 family.</text>
</comment>
<dbReference type="VEuPathDB" id="FungiDB:C5L36_0B00120"/>
<dbReference type="Gene3D" id="3.30.310.50">
    <property type="entry name" value="Alpha-D-phosphohexomutase, C-terminal domain"/>
    <property type="match status" value="1"/>
</dbReference>
<dbReference type="Pfam" id="PF09341">
    <property type="entry name" value="Pcc1"/>
    <property type="match status" value="1"/>
</dbReference>
<gene>
    <name evidence="2" type="ORF">CAS74_004983</name>
</gene>
<protein>
    <recommendedName>
        <fullName evidence="4">EKC/KEOPS complex subunit PCC1</fullName>
    </recommendedName>
</protein>
<sequence>MPFPVSVQVNIPFGSIEQARIARDALRPDPVLKSDQSSLEYSVQDSQLNISVRGVDDRIVRVSVNNVLENLKTIIECFEVFSQSER</sequence>
<evidence type="ECO:0000313" key="2">
    <source>
        <dbReference type="EMBL" id="OUT19864.1"/>
    </source>
</evidence>
<evidence type="ECO:0000313" key="3">
    <source>
        <dbReference type="Proteomes" id="UP000195871"/>
    </source>
</evidence>
<evidence type="ECO:0000256" key="1">
    <source>
        <dbReference type="ARBA" id="ARBA00007073"/>
    </source>
</evidence>
<comment type="caution">
    <text evidence="2">The sequence shown here is derived from an EMBL/GenBank/DDBJ whole genome shotgun (WGS) entry which is preliminary data.</text>
</comment>